<dbReference type="InterPro" id="IPR030113">
    <property type="entry name" value="AFAP"/>
</dbReference>
<evidence type="ECO:0000256" key="6">
    <source>
        <dbReference type="ARBA" id="ARBA00023273"/>
    </source>
</evidence>
<dbReference type="OrthoDB" id="9937741at2759"/>
<evidence type="ECO:0000313" key="8">
    <source>
        <dbReference type="EMBL" id="OBS57298.1"/>
    </source>
</evidence>
<proteinExistence type="predicted"/>
<dbReference type="PANTHER" id="PTHR14338:SF1">
    <property type="entry name" value="ACTIN FILAMENT-ASSOCIATED PROTEIN 1-LIKE 1"/>
    <property type="match status" value="1"/>
</dbReference>
<evidence type="ECO:0000256" key="4">
    <source>
        <dbReference type="ARBA" id="ARBA00022737"/>
    </source>
</evidence>
<evidence type="ECO:0000256" key="1">
    <source>
        <dbReference type="ARBA" id="ARBA00004316"/>
    </source>
</evidence>
<keyword evidence="3" id="KW-0963">Cytoplasm</keyword>
<keyword evidence="9" id="KW-1185">Reference proteome</keyword>
<gene>
    <name evidence="8" type="ORF">A6R68_11578</name>
</gene>
<evidence type="ECO:0008006" key="10">
    <source>
        <dbReference type="Google" id="ProtNLM"/>
    </source>
</evidence>
<name>A0A1A6FTM4_NEOLE</name>
<keyword evidence="4" id="KW-0677">Repeat</keyword>
<evidence type="ECO:0000313" key="9">
    <source>
        <dbReference type="Proteomes" id="UP000092124"/>
    </source>
</evidence>
<evidence type="ECO:0000256" key="5">
    <source>
        <dbReference type="ARBA" id="ARBA00023054"/>
    </source>
</evidence>
<dbReference type="GO" id="GO:0005829">
    <property type="term" value="C:cytosol"/>
    <property type="evidence" value="ECO:0007669"/>
    <property type="project" value="TreeGrafter"/>
</dbReference>
<dbReference type="AlphaFoldDB" id="A0A1A6FTM4"/>
<sequence length="175" mass="19930">MDQGQVLEQLIPELTRLLSLLDHEHLSDSTLDKKMAMASILQSLKPLPAKEVSFLYVNTADLHQDSALWNLSLKNLTMTWVTFRIYSQHKPDELHFSQKATEVLVLALQSRELAEEWLKVIREVSWHSGGAEDLEAPRIPVFLCKLDQDKRLSQEKQNSDSDSLGMNDSSSTLSR</sequence>
<dbReference type="GO" id="GO:0042995">
    <property type="term" value="C:cell projection"/>
    <property type="evidence" value="ECO:0007669"/>
    <property type="project" value="UniProtKB-SubCell"/>
</dbReference>
<dbReference type="GO" id="GO:0017124">
    <property type="term" value="F:SH3 domain binding"/>
    <property type="evidence" value="ECO:0007669"/>
    <property type="project" value="TreeGrafter"/>
</dbReference>
<feature type="region of interest" description="Disordered" evidence="7">
    <location>
        <begin position="152"/>
        <end position="175"/>
    </location>
</feature>
<dbReference type="Proteomes" id="UP000092124">
    <property type="component" value="Unassembled WGS sequence"/>
</dbReference>
<dbReference type="STRING" id="56216.A0A1A6FTM4"/>
<evidence type="ECO:0000256" key="7">
    <source>
        <dbReference type="SAM" id="MobiDB-lite"/>
    </source>
</evidence>
<dbReference type="PANTHER" id="PTHR14338">
    <property type="entry name" value="ACTIN FILAMENT-ASSOCIATED PROTEIN 1 FAMILY MEMBER"/>
    <property type="match status" value="1"/>
</dbReference>
<protein>
    <recommendedName>
        <fullName evidence="10">PH domain-containing protein</fullName>
    </recommendedName>
</protein>
<organism evidence="8 9">
    <name type="scientific">Neotoma lepida</name>
    <name type="common">Desert woodrat</name>
    <dbReference type="NCBI Taxonomy" id="56216"/>
    <lineage>
        <taxon>Eukaryota</taxon>
        <taxon>Metazoa</taxon>
        <taxon>Chordata</taxon>
        <taxon>Craniata</taxon>
        <taxon>Vertebrata</taxon>
        <taxon>Euteleostomi</taxon>
        <taxon>Mammalia</taxon>
        <taxon>Eutheria</taxon>
        <taxon>Euarchontoglires</taxon>
        <taxon>Glires</taxon>
        <taxon>Rodentia</taxon>
        <taxon>Myomorpha</taxon>
        <taxon>Muroidea</taxon>
        <taxon>Cricetidae</taxon>
        <taxon>Neotominae</taxon>
        <taxon>Neotoma</taxon>
    </lineage>
</organism>
<keyword evidence="6" id="KW-0966">Cell projection</keyword>
<accession>A0A1A6FTM4</accession>
<reference evidence="8 9" key="1">
    <citation type="submission" date="2016-06" db="EMBL/GenBank/DDBJ databases">
        <title>The Draft Genome Sequence and Annotation of the Desert Woodrat Neotoma lepida.</title>
        <authorList>
            <person name="Campbell M."/>
            <person name="Oakeson K.F."/>
            <person name="Yandell M."/>
            <person name="Halpert J.R."/>
            <person name="Dearing D."/>
        </authorList>
    </citation>
    <scope>NUCLEOTIDE SEQUENCE [LARGE SCALE GENOMIC DNA]</scope>
    <source>
        <strain evidence="8">417</strain>
        <tissue evidence="8">Liver</tissue>
    </source>
</reference>
<feature type="compositionally biased region" description="Polar residues" evidence="7">
    <location>
        <begin position="160"/>
        <end position="175"/>
    </location>
</feature>
<keyword evidence="5" id="KW-0175">Coiled coil</keyword>
<comment type="subcellular location">
    <subcellularLocation>
        <location evidence="1">Cell projection</location>
    </subcellularLocation>
    <subcellularLocation>
        <location evidence="2">Cytoplasm</location>
    </subcellularLocation>
</comment>
<dbReference type="EMBL" id="LZPO01117198">
    <property type="protein sequence ID" value="OBS57298.1"/>
    <property type="molecule type" value="Genomic_DNA"/>
</dbReference>
<evidence type="ECO:0000256" key="3">
    <source>
        <dbReference type="ARBA" id="ARBA00022490"/>
    </source>
</evidence>
<evidence type="ECO:0000256" key="2">
    <source>
        <dbReference type="ARBA" id="ARBA00004496"/>
    </source>
</evidence>
<comment type="caution">
    <text evidence="8">The sequence shown here is derived from an EMBL/GenBank/DDBJ whole genome shotgun (WGS) entry which is preliminary data.</text>
</comment>